<keyword evidence="3" id="KW-0804">Transcription</keyword>
<dbReference type="PROSITE" id="PS50949">
    <property type="entry name" value="HTH_GNTR"/>
    <property type="match status" value="1"/>
</dbReference>
<keyword evidence="1" id="KW-0805">Transcription regulation</keyword>
<dbReference type="STRING" id="68223.GCA_002028425_03158"/>
<protein>
    <submittedName>
        <fullName evidence="5">GntR family transcriptional regulator</fullName>
    </submittedName>
</protein>
<evidence type="ECO:0000256" key="3">
    <source>
        <dbReference type="ARBA" id="ARBA00023163"/>
    </source>
</evidence>
<feature type="domain" description="HTH gntR-type" evidence="4">
    <location>
        <begin position="4"/>
        <end position="72"/>
    </location>
</feature>
<dbReference type="RefSeq" id="WP_045949242.1">
    <property type="nucleotide sequence ID" value="NZ_JZWV01000607.1"/>
</dbReference>
<dbReference type="EMBL" id="JZWV01000607">
    <property type="protein sequence ID" value="KJY29895.1"/>
    <property type="molecule type" value="Genomic_DNA"/>
</dbReference>
<dbReference type="SUPFAM" id="SSF64288">
    <property type="entry name" value="Chorismate lyase-like"/>
    <property type="match status" value="1"/>
</dbReference>
<dbReference type="AlphaFoldDB" id="A0A0F4J6Q2"/>
<dbReference type="Pfam" id="PF00392">
    <property type="entry name" value="GntR"/>
    <property type="match status" value="1"/>
</dbReference>
<dbReference type="InterPro" id="IPR050679">
    <property type="entry name" value="Bact_HTH_transcr_reg"/>
</dbReference>
<dbReference type="SMART" id="SM00345">
    <property type="entry name" value="HTH_GNTR"/>
    <property type="match status" value="1"/>
</dbReference>
<dbReference type="SMART" id="SM00866">
    <property type="entry name" value="UTRA"/>
    <property type="match status" value="1"/>
</dbReference>
<evidence type="ECO:0000259" key="4">
    <source>
        <dbReference type="PROSITE" id="PS50949"/>
    </source>
</evidence>
<dbReference type="InterPro" id="IPR036388">
    <property type="entry name" value="WH-like_DNA-bd_sf"/>
</dbReference>
<sequence length="250" mass="27444">MPRESPYLQVVASLRARIEAGEWKIGDRLPSRARFAEEYEVGQGVTQRAMEQLIIEGLLEGRAGSGTYVRTPRRRMRMLRTRRRVPGSGNTFRSEAAAHGIAASWDSRTHPQVPAPERIAARLAIEPGAPCVMTRYEFMADGSPAELSESWEPLAITSGTPVVLPEAGEMRGAGVVARMRSIGITVTSVVEVPRPARANQDQANLLGISLGSMITRIERTYIDSDGRPVETADLVIPDSRYEIAYAFPVE</sequence>
<dbReference type="Pfam" id="PF07702">
    <property type="entry name" value="UTRA"/>
    <property type="match status" value="1"/>
</dbReference>
<evidence type="ECO:0000256" key="1">
    <source>
        <dbReference type="ARBA" id="ARBA00023015"/>
    </source>
</evidence>
<dbReference type="PANTHER" id="PTHR44846">
    <property type="entry name" value="MANNOSYL-D-GLYCERATE TRANSPORT/METABOLISM SYSTEM REPRESSOR MNGR-RELATED"/>
    <property type="match status" value="1"/>
</dbReference>
<dbReference type="InterPro" id="IPR028978">
    <property type="entry name" value="Chorismate_lyase_/UTRA_dom_sf"/>
</dbReference>
<evidence type="ECO:0000256" key="2">
    <source>
        <dbReference type="ARBA" id="ARBA00023125"/>
    </source>
</evidence>
<dbReference type="InterPro" id="IPR011663">
    <property type="entry name" value="UTRA"/>
</dbReference>
<dbReference type="Gene3D" id="3.40.1410.10">
    <property type="entry name" value="Chorismate lyase-like"/>
    <property type="match status" value="1"/>
</dbReference>
<dbReference type="OrthoDB" id="4532751at2"/>
<dbReference type="InterPro" id="IPR000524">
    <property type="entry name" value="Tscrpt_reg_HTH_GntR"/>
</dbReference>
<proteinExistence type="predicted"/>
<dbReference type="Gene3D" id="1.10.10.10">
    <property type="entry name" value="Winged helix-like DNA-binding domain superfamily/Winged helix DNA-binding domain"/>
    <property type="match status" value="1"/>
</dbReference>
<dbReference type="CDD" id="cd07377">
    <property type="entry name" value="WHTH_GntR"/>
    <property type="match status" value="1"/>
</dbReference>
<keyword evidence="2" id="KW-0238">DNA-binding</keyword>
<evidence type="ECO:0000313" key="5">
    <source>
        <dbReference type="EMBL" id="KJY29895.1"/>
    </source>
</evidence>
<dbReference type="GO" id="GO:0003700">
    <property type="term" value="F:DNA-binding transcription factor activity"/>
    <property type="evidence" value="ECO:0007669"/>
    <property type="project" value="InterPro"/>
</dbReference>
<accession>A0A0F4J6Q2</accession>
<keyword evidence="6" id="KW-1185">Reference proteome</keyword>
<gene>
    <name evidence="5" type="ORF">VR44_21745</name>
</gene>
<organism evidence="5 6">
    <name type="scientific">Streptomyces katrae</name>
    <dbReference type="NCBI Taxonomy" id="68223"/>
    <lineage>
        <taxon>Bacteria</taxon>
        <taxon>Bacillati</taxon>
        <taxon>Actinomycetota</taxon>
        <taxon>Actinomycetes</taxon>
        <taxon>Kitasatosporales</taxon>
        <taxon>Streptomycetaceae</taxon>
        <taxon>Streptomyces</taxon>
    </lineage>
</organism>
<dbReference type="PANTHER" id="PTHR44846:SF17">
    <property type="entry name" value="GNTR-FAMILY TRANSCRIPTIONAL REGULATOR"/>
    <property type="match status" value="1"/>
</dbReference>
<dbReference type="PATRIC" id="fig|68223.7.peg.229"/>
<name>A0A0F4J6Q2_9ACTN</name>
<reference evidence="5 6" key="1">
    <citation type="submission" date="2015-02" db="EMBL/GenBank/DDBJ databases">
        <authorList>
            <person name="Ju K.-S."/>
            <person name="Doroghazi J.R."/>
            <person name="Metcalf W."/>
        </authorList>
    </citation>
    <scope>NUCLEOTIDE SEQUENCE [LARGE SCALE GENOMIC DNA]</scope>
    <source>
        <strain evidence="5 6">NRRL ISP-5550</strain>
    </source>
</reference>
<comment type="caution">
    <text evidence="5">The sequence shown here is derived from an EMBL/GenBank/DDBJ whole genome shotgun (WGS) entry which is preliminary data.</text>
</comment>
<evidence type="ECO:0000313" key="6">
    <source>
        <dbReference type="Proteomes" id="UP000033551"/>
    </source>
</evidence>
<dbReference type="InterPro" id="IPR036390">
    <property type="entry name" value="WH_DNA-bd_sf"/>
</dbReference>
<dbReference type="GO" id="GO:0045892">
    <property type="term" value="P:negative regulation of DNA-templated transcription"/>
    <property type="evidence" value="ECO:0007669"/>
    <property type="project" value="TreeGrafter"/>
</dbReference>
<dbReference type="GO" id="GO:0003677">
    <property type="term" value="F:DNA binding"/>
    <property type="evidence" value="ECO:0007669"/>
    <property type="project" value="UniProtKB-KW"/>
</dbReference>
<dbReference type="SUPFAM" id="SSF46785">
    <property type="entry name" value="Winged helix' DNA-binding domain"/>
    <property type="match status" value="1"/>
</dbReference>
<dbReference type="Proteomes" id="UP000033551">
    <property type="component" value="Unassembled WGS sequence"/>
</dbReference>